<evidence type="ECO:0000256" key="2">
    <source>
        <dbReference type="ARBA" id="ARBA00006178"/>
    </source>
</evidence>
<reference evidence="12 14" key="2">
    <citation type="submission" date="2023-09" db="EMBL/GenBank/DDBJ databases">
        <title>Complete-Gapless Cercospora beticola genome.</title>
        <authorList>
            <person name="Wyatt N.A."/>
            <person name="Spanner R.E."/>
            <person name="Bolton M.D."/>
        </authorList>
    </citation>
    <scope>NUCLEOTIDE SEQUENCE [LARGE SCALE GENOMIC DNA]</scope>
    <source>
        <strain evidence="12">Cb09-40</strain>
    </source>
</reference>
<name>A0A2G5I308_CERBT</name>
<feature type="compositionally biased region" description="Basic and acidic residues" evidence="9">
    <location>
        <begin position="233"/>
        <end position="251"/>
    </location>
</feature>
<evidence type="ECO:0000256" key="8">
    <source>
        <dbReference type="ARBA" id="ARBA00031747"/>
    </source>
</evidence>
<evidence type="ECO:0000313" key="11">
    <source>
        <dbReference type="EMBL" id="PIA99128.1"/>
    </source>
</evidence>
<evidence type="ECO:0000313" key="14">
    <source>
        <dbReference type="Proteomes" id="UP001302367"/>
    </source>
</evidence>
<evidence type="ECO:0000259" key="10">
    <source>
        <dbReference type="Pfam" id="PF05236"/>
    </source>
</evidence>
<evidence type="ECO:0000256" key="1">
    <source>
        <dbReference type="ARBA" id="ARBA00004123"/>
    </source>
</evidence>
<feature type="region of interest" description="Disordered" evidence="9">
    <location>
        <begin position="524"/>
        <end position="580"/>
    </location>
</feature>
<keyword evidence="14" id="KW-1185">Reference proteome</keyword>
<dbReference type="OrthoDB" id="21060at2759"/>
<comment type="similarity">
    <text evidence="2">Belongs to the TAF4 family.</text>
</comment>
<feature type="compositionally biased region" description="Polar residues" evidence="9">
    <location>
        <begin position="204"/>
        <end position="215"/>
    </location>
</feature>
<feature type="compositionally biased region" description="Basic and acidic residues" evidence="9">
    <location>
        <begin position="563"/>
        <end position="580"/>
    </location>
</feature>
<dbReference type="AlphaFoldDB" id="A0A2G5I308"/>
<feature type="region of interest" description="Disordered" evidence="9">
    <location>
        <begin position="442"/>
        <end position="499"/>
    </location>
</feature>
<keyword evidence="6" id="KW-0539">Nucleus</keyword>
<feature type="compositionally biased region" description="Basic and acidic residues" evidence="9">
    <location>
        <begin position="135"/>
        <end position="146"/>
    </location>
</feature>
<feature type="region of interest" description="Disordered" evidence="9">
    <location>
        <begin position="1"/>
        <end position="150"/>
    </location>
</feature>
<accession>A0A2G5I308</accession>
<feature type="compositionally biased region" description="Pro residues" evidence="9">
    <location>
        <begin position="10"/>
        <end position="27"/>
    </location>
</feature>
<sequence length="619" mass="67381">MAYPMQPQAPKQPPNPYPPYGAPPSASPPAQSAFAPPAKRQRLSPDPRSPAGNSPVYAQSPVYGNYGHSPVQSPYAQQYASPQGSFNTPQQYSPPAGQWSASQQQQSQYQSIQQRPTQISPPPPSSSHLMPPPPRPKEDKDEKIGVDDIGDSLFGSGINLKDEENYLHNTWHNRHAQNESFQTNNSTSFGSNGSSGNNSYGYLTQGTSFGSQGQNGAFAGTTGRPLSQEDIESEARRKREQAARRQAEQQSHHLNNQFLSGNCVRKRMHQRAMENGVKLDINGVYVRNPEPQQQPQVMVNGDGTTGIAVVKTKPEAMIESGVPYEHMLTLLSLAAQERMRGVVDEAYALARARRYGDHGRVIPADFASISTGLGKQSHETIVPDSVTGSQWDRPAETPLEENNGDAQVNGLKSTPSPGPVQTVAYQGSLHLKLREIAAKDAQAEKERLKKREARKRKAESGEGATPMDIAPDTPTEAVAPAAPKISKKEQNKKAKEQTATTVAAALTQSNQTAAMMALGGKKNRYSWMNKPDSKDGTTNRFAKPASGTSTPKPQSGPQNGPAEAKKVEEKKAPQWGEWREDDVHGKGVELRDLILILDRDGKDKRTLAKALMKLPIDSK</sequence>
<evidence type="ECO:0000256" key="5">
    <source>
        <dbReference type="ARBA" id="ARBA00023163"/>
    </source>
</evidence>
<proteinExistence type="inferred from homology"/>
<protein>
    <recommendedName>
        <fullName evidence="3">Transcription initiation factor TFIID subunit 4</fullName>
    </recommendedName>
    <alternativeName>
        <fullName evidence="8">TBP-associated factor 4</fullName>
    </alternativeName>
</protein>
<reference evidence="11 13" key="1">
    <citation type="submission" date="2015-10" db="EMBL/GenBank/DDBJ databases">
        <title>The cercosporin biosynthetic gene cluster was horizontally transferred to several fungal lineages and shown to be expanded in Cercospora beticola based on microsynteny with recipient genomes.</title>
        <authorList>
            <person name="De Jonge R."/>
            <person name="Ebert M.K."/>
            <person name="Suttle J.C."/>
            <person name="Jurick Ii W.M."/>
            <person name="Secor G.A."/>
            <person name="Thomma B.P."/>
            <person name="Van De Peer Y."/>
            <person name="Bolton M.D."/>
        </authorList>
    </citation>
    <scope>NUCLEOTIDE SEQUENCE [LARGE SCALE GENOMIC DNA]</scope>
    <source>
        <strain evidence="11 13">09-40</strain>
    </source>
</reference>
<evidence type="ECO:0000256" key="9">
    <source>
        <dbReference type="SAM" id="MobiDB-lite"/>
    </source>
</evidence>
<comment type="subcellular location">
    <subcellularLocation>
        <location evidence="1">Nucleus</location>
    </subcellularLocation>
</comment>
<dbReference type="Proteomes" id="UP001302367">
    <property type="component" value="Chromosome 3"/>
</dbReference>
<dbReference type="EMBL" id="CP134186">
    <property type="protein sequence ID" value="WPA99878.1"/>
    <property type="molecule type" value="Genomic_DNA"/>
</dbReference>
<keyword evidence="5" id="KW-0804">Transcription</keyword>
<comment type="function">
    <text evidence="7">Functions as a component of the DNA-binding general transcription factor complex TFIID. Binding of TFIID to a promoter (with or without TATA element) is the initial step in pre-initiation complex (PIC) formation. TFIID plays a key role in the regulation of gene expression by RNA polymerase II through different activities such as transcription activator interaction, core promoter recognition and selectivity, TFIIA and TFIIB interaction, chromatin modification (histone acetylation by TAF1), facilitation of DNA opening and initiation of transcription.</text>
</comment>
<evidence type="ECO:0000256" key="6">
    <source>
        <dbReference type="ARBA" id="ARBA00023242"/>
    </source>
</evidence>
<evidence type="ECO:0000313" key="12">
    <source>
        <dbReference type="EMBL" id="WPA99878.1"/>
    </source>
</evidence>
<keyword evidence="4" id="KW-0805">Transcription regulation</keyword>
<feature type="compositionally biased region" description="Polar residues" evidence="9">
    <location>
        <begin position="538"/>
        <end position="558"/>
    </location>
</feature>
<dbReference type="EMBL" id="LKMD01000101">
    <property type="protein sequence ID" value="PIA99128.1"/>
    <property type="molecule type" value="Genomic_DNA"/>
</dbReference>
<feature type="compositionally biased region" description="Pro residues" evidence="9">
    <location>
        <begin position="119"/>
        <end position="134"/>
    </location>
</feature>
<gene>
    <name evidence="11" type="ORF">CB0940_02730</name>
    <name evidence="12" type="ORF">RHO25_004498</name>
</gene>
<evidence type="ECO:0000313" key="13">
    <source>
        <dbReference type="Proteomes" id="UP000230605"/>
    </source>
</evidence>
<feature type="domain" description="Transcription initiation factor TFIID component TAF4 C-terminal" evidence="10">
    <location>
        <begin position="327"/>
        <end position="605"/>
    </location>
</feature>
<feature type="region of interest" description="Disordered" evidence="9">
    <location>
        <begin position="384"/>
        <end position="404"/>
    </location>
</feature>
<feature type="compositionally biased region" description="Basic and acidic residues" evidence="9">
    <location>
        <begin position="486"/>
        <end position="496"/>
    </location>
</feature>
<feature type="region of interest" description="Disordered" evidence="9">
    <location>
        <begin position="203"/>
        <end position="257"/>
    </location>
</feature>
<evidence type="ECO:0000256" key="7">
    <source>
        <dbReference type="ARBA" id="ARBA00025346"/>
    </source>
</evidence>
<feature type="compositionally biased region" description="Low complexity" evidence="9">
    <location>
        <begin position="28"/>
        <end position="38"/>
    </location>
</feature>
<organism evidence="11 13">
    <name type="scientific">Cercospora beticola</name>
    <name type="common">Sugarbeet leaf spot fungus</name>
    <dbReference type="NCBI Taxonomy" id="122368"/>
    <lineage>
        <taxon>Eukaryota</taxon>
        <taxon>Fungi</taxon>
        <taxon>Dikarya</taxon>
        <taxon>Ascomycota</taxon>
        <taxon>Pezizomycotina</taxon>
        <taxon>Dothideomycetes</taxon>
        <taxon>Dothideomycetidae</taxon>
        <taxon>Mycosphaerellales</taxon>
        <taxon>Mycosphaerellaceae</taxon>
        <taxon>Cercospora</taxon>
    </lineage>
</organism>
<dbReference type="InterPro" id="IPR007900">
    <property type="entry name" value="TAF4_C"/>
</dbReference>
<dbReference type="Proteomes" id="UP000230605">
    <property type="component" value="Chromosome 3"/>
</dbReference>
<dbReference type="Pfam" id="PF05236">
    <property type="entry name" value="TAF4"/>
    <property type="match status" value="1"/>
</dbReference>
<evidence type="ECO:0000256" key="3">
    <source>
        <dbReference type="ARBA" id="ARBA00017306"/>
    </source>
</evidence>
<feature type="compositionally biased region" description="Polar residues" evidence="9">
    <location>
        <begin position="70"/>
        <end position="93"/>
    </location>
</feature>
<evidence type="ECO:0000256" key="4">
    <source>
        <dbReference type="ARBA" id="ARBA00023015"/>
    </source>
</evidence>
<feature type="compositionally biased region" description="Low complexity" evidence="9">
    <location>
        <begin position="98"/>
        <end position="118"/>
    </location>
</feature>